<dbReference type="PANTHER" id="PTHR10622">
    <property type="entry name" value="HET DOMAIN-CONTAINING PROTEIN"/>
    <property type="match status" value="1"/>
</dbReference>
<name>A0A9P4UVL3_9PLEO</name>
<gene>
    <name evidence="1" type="ORF">EJ04DRAFT_517535</name>
</gene>
<accession>A0A9P4UVL3</accession>
<protein>
    <recommendedName>
        <fullName evidence="3">Heterokaryon incompatibility domain-containing protein</fullName>
    </recommendedName>
</protein>
<sequence length="228" mass="25189">MRLLSTNGDGEFSLIEFSSSTELSEGINSMFRWYREAAKCHVYLSDVSTDVSIQTGLPSQPTWEAAFQGSRWFVRGWTLQELLAPASAEFYSTDGKLLSNKTSMVRVLQEITGISVRVLQGNPLLGFGVDERLSWAAGRKTKRAEDAGYSPLGIFDIHMPLIYREGKDKVMARLRREIEQSLQGEGPRYGIAHSYSGPIFHGAISGHYVIPGPQANGVTMNYNFGGDG</sequence>
<dbReference type="EMBL" id="ML996366">
    <property type="protein sequence ID" value="KAF2726976.1"/>
    <property type="molecule type" value="Genomic_DNA"/>
</dbReference>
<organism evidence="1 2">
    <name type="scientific">Polyplosphaeria fusca</name>
    <dbReference type="NCBI Taxonomy" id="682080"/>
    <lineage>
        <taxon>Eukaryota</taxon>
        <taxon>Fungi</taxon>
        <taxon>Dikarya</taxon>
        <taxon>Ascomycota</taxon>
        <taxon>Pezizomycotina</taxon>
        <taxon>Dothideomycetes</taxon>
        <taxon>Pleosporomycetidae</taxon>
        <taxon>Pleosporales</taxon>
        <taxon>Tetraplosphaeriaceae</taxon>
        <taxon>Polyplosphaeria</taxon>
    </lineage>
</organism>
<keyword evidence="2" id="KW-1185">Reference proteome</keyword>
<proteinExistence type="predicted"/>
<dbReference type="PANTHER" id="PTHR10622:SF10">
    <property type="entry name" value="HET DOMAIN-CONTAINING PROTEIN"/>
    <property type="match status" value="1"/>
</dbReference>
<evidence type="ECO:0000313" key="2">
    <source>
        <dbReference type="Proteomes" id="UP000799444"/>
    </source>
</evidence>
<comment type="caution">
    <text evidence="1">The sequence shown here is derived from an EMBL/GenBank/DDBJ whole genome shotgun (WGS) entry which is preliminary data.</text>
</comment>
<dbReference type="AlphaFoldDB" id="A0A9P4UVL3"/>
<evidence type="ECO:0000313" key="1">
    <source>
        <dbReference type="EMBL" id="KAF2726976.1"/>
    </source>
</evidence>
<dbReference type="OrthoDB" id="20872at2759"/>
<reference evidence="1" key="1">
    <citation type="journal article" date="2020" name="Stud. Mycol.">
        <title>101 Dothideomycetes genomes: a test case for predicting lifestyles and emergence of pathogens.</title>
        <authorList>
            <person name="Haridas S."/>
            <person name="Albert R."/>
            <person name="Binder M."/>
            <person name="Bloem J."/>
            <person name="Labutti K."/>
            <person name="Salamov A."/>
            <person name="Andreopoulos B."/>
            <person name="Baker S."/>
            <person name="Barry K."/>
            <person name="Bills G."/>
            <person name="Bluhm B."/>
            <person name="Cannon C."/>
            <person name="Castanera R."/>
            <person name="Culley D."/>
            <person name="Daum C."/>
            <person name="Ezra D."/>
            <person name="Gonzalez J."/>
            <person name="Henrissat B."/>
            <person name="Kuo A."/>
            <person name="Liang C."/>
            <person name="Lipzen A."/>
            <person name="Lutzoni F."/>
            <person name="Magnuson J."/>
            <person name="Mondo S."/>
            <person name="Nolan M."/>
            <person name="Ohm R."/>
            <person name="Pangilinan J."/>
            <person name="Park H.-J."/>
            <person name="Ramirez L."/>
            <person name="Alfaro M."/>
            <person name="Sun H."/>
            <person name="Tritt A."/>
            <person name="Yoshinaga Y."/>
            <person name="Zwiers L.-H."/>
            <person name="Turgeon B."/>
            <person name="Goodwin S."/>
            <person name="Spatafora J."/>
            <person name="Crous P."/>
            <person name="Grigoriev I."/>
        </authorList>
    </citation>
    <scope>NUCLEOTIDE SEQUENCE</scope>
    <source>
        <strain evidence="1">CBS 125425</strain>
    </source>
</reference>
<evidence type="ECO:0008006" key="3">
    <source>
        <dbReference type="Google" id="ProtNLM"/>
    </source>
</evidence>
<dbReference type="Proteomes" id="UP000799444">
    <property type="component" value="Unassembled WGS sequence"/>
</dbReference>